<reference evidence="2" key="1">
    <citation type="submission" date="2022-10" db="EMBL/GenBank/DDBJ databases">
        <authorList>
            <person name="Chen Y."/>
            <person name="Dougan E. K."/>
            <person name="Chan C."/>
            <person name="Rhodes N."/>
            <person name="Thang M."/>
        </authorList>
    </citation>
    <scope>NUCLEOTIDE SEQUENCE</scope>
</reference>
<dbReference type="OrthoDB" id="437901at2759"/>
<accession>A0A9P1DEK2</accession>
<evidence type="ECO:0000256" key="1">
    <source>
        <dbReference type="SAM" id="MobiDB-lite"/>
    </source>
</evidence>
<keyword evidence="4" id="KW-1185">Reference proteome</keyword>
<dbReference type="EMBL" id="CAMXCT010004181">
    <property type="protein sequence ID" value="CAI4008027.1"/>
    <property type="molecule type" value="Genomic_DNA"/>
</dbReference>
<feature type="compositionally biased region" description="Polar residues" evidence="1">
    <location>
        <begin position="107"/>
        <end position="117"/>
    </location>
</feature>
<gene>
    <name evidence="2" type="ORF">C1SCF055_LOCUS33515</name>
</gene>
<feature type="region of interest" description="Disordered" evidence="1">
    <location>
        <begin position="50"/>
        <end position="77"/>
    </location>
</feature>
<feature type="region of interest" description="Disordered" evidence="1">
    <location>
        <begin position="822"/>
        <end position="961"/>
    </location>
</feature>
<protein>
    <submittedName>
        <fullName evidence="2">Uncharacterized protein</fullName>
    </submittedName>
</protein>
<feature type="compositionally biased region" description="Polar residues" evidence="1">
    <location>
        <begin position="897"/>
        <end position="913"/>
    </location>
</feature>
<dbReference type="Proteomes" id="UP001152797">
    <property type="component" value="Unassembled WGS sequence"/>
</dbReference>
<dbReference type="EMBL" id="CAMXCT030004181">
    <property type="protein sequence ID" value="CAL4795339.1"/>
    <property type="molecule type" value="Genomic_DNA"/>
</dbReference>
<evidence type="ECO:0000313" key="2">
    <source>
        <dbReference type="EMBL" id="CAI4008027.1"/>
    </source>
</evidence>
<name>A0A9P1DEK2_9DINO</name>
<dbReference type="EMBL" id="CAMXCT020004181">
    <property type="protein sequence ID" value="CAL1161402.1"/>
    <property type="molecule type" value="Genomic_DNA"/>
</dbReference>
<feature type="compositionally biased region" description="Basic and acidic residues" evidence="1">
    <location>
        <begin position="118"/>
        <end position="131"/>
    </location>
</feature>
<dbReference type="AlphaFoldDB" id="A0A9P1DEK2"/>
<sequence length="1238" mass="140112">MALAESMMNMADDMERVKQLATRDVDECNECDTDEELDSREAEANLPAVATAIAESPGSPGSPGLPGSPGDRGSGVMKEAKEGLVRTGLMALEAQSDDELLGLAPRSQPTRRQNKTWQLEEEKIEEDRRAAEEALQAHLEERRQMAEDEAALAEARRAADQAMKVYVKEERRRIAEAEAALSEARRAALQAQLEERRIEEARVERESSEEAFWNPLQAQLEEERKRFAQEAAREQARRATEEARLEEERRRLAEEAAQEEARRIAEEERLEEERKRLAEEEAAREQARRAAEEARLEEERRRLAEEAAQEEARRIAEEERLEEERKRLAEEEAAREQARRAAEEARLEEERRRLAEEEAAQEEARRIAEEERLEEERKRLAEEEAAREQARRAAEEARLEEERRRLAEEAAQEEARRIAEEERLEEERKRLAEEEAAREQARRAAEEAAQEEARRIAEEERLEEERKRLAEEEAGREQAIRAAEEARLEEERRRLAEEAAQEEARRIAEEERLEEERKRLAEEEAGREQAIRAAEEARLEEERRRLAEEAAQEEARRIAEEERLEEERKRLAEEEAGREQAIRAAEEARLEEERRRLAEEAAQEEARRIAEEERLEEERKRLAEEEAAREQARRAAEEARLEEERRRLAEEAAQEEARRIAEEERLEEERRRLAEEEASREQARRAAQEDMGKEFFTSPANTQTAEAAQCVDCDANRVCSACSRALQVFCALATGTREVPAIRTENVWDCGGGATDRADPCGPCVPCPCVSEWPTALAMTSSNWATTRTSLLALAAPPGDRKVEELKSRQQDTIEIPWGQMLERGDRQPSSEKANAMETLESRASSPAKSMLNNTRSPWSDHREAVESPRSLRGQVLERGDWQPSSEKANAMETLESRASSPAKSMLNNTRSPWSDHREAVESPRSLRGQVLERGDWQPSSEKANAMETLESRASSPAKSMPRSIAANFLTFQESEPRVVPESPRLVPSPVNSSVVARRLRQKVYGLRGSASAKGLSAVEAEAEVQGASPEGLVSVHFPMRKRHHGKAVKGRFEKTWQRTQAKLAQRHGKTFEWPDLCISSCIEGLDGAPAFNLAWGASDLTRHHAISRLELQCMPLAAHDVTVAFSDLSWQSLCSAGVGQVLYAIGPPTLFASVEKCVQRFPAHVGHAQAPARVYLTGLAAGHSVALRLRAWQRQEKSWSAFGNVLVIVLPSDNEGAGVEVSQLLSSIRATAHPGGP</sequence>
<proteinExistence type="predicted"/>
<evidence type="ECO:0000313" key="3">
    <source>
        <dbReference type="EMBL" id="CAL1161402.1"/>
    </source>
</evidence>
<comment type="caution">
    <text evidence="2">The sequence shown here is derived from an EMBL/GenBank/DDBJ whole genome shotgun (WGS) entry which is preliminary data.</text>
</comment>
<evidence type="ECO:0000313" key="4">
    <source>
        <dbReference type="Proteomes" id="UP001152797"/>
    </source>
</evidence>
<feature type="region of interest" description="Disordered" evidence="1">
    <location>
        <begin position="224"/>
        <end position="637"/>
    </location>
</feature>
<reference evidence="3" key="2">
    <citation type="submission" date="2024-04" db="EMBL/GenBank/DDBJ databases">
        <authorList>
            <person name="Chen Y."/>
            <person name="Shah S."/>
            <person name="Dougan E. K."/>
            <person name="Thang M."/>
            <person name="Chan C."/>
        </authorList>
    </citation>
    <scope>NUCLEOTIDE SEQUENCE [LARGE SCALE GENOMIC DNA]</scope>
</reference>
<feature type="region of interest" description="Disordered" evidence="1">
    <location>
        <begin position="100"/>
        <end position="131"/>
    </location>
</feature>
<organism evidence="2">
    <name type="scientific">Cladocopium goreaui</name>
    <dbReference type="NCBI Taxonomy" id="2562237"/>
    <lineage>
        <taxon>Eukaryota</taxon>
        <taxon>Sar</taxon>
        <taxon>Alveolata</taxon>
        <taxon>Dinophyceae</taxon>
        <taxon>Suessiales</taxon>
        <taxon>Symbiodiniaceae</taxon>
        <taxon>Cladocopium</taxon>
    </lineage>
</organism>
<feature type="compositionally biased region" description="Polar residues" evidence="1">
    <location>
        <begin position="842"/>
        <end position="858"/>
    </location>
</feature>